<organism evidence="3 4">
    <name type="scientific">Lacticaseibacillus camelliae DSM 22697 = JCM 13995</name>
    <dbReference type="NCBI Taxonomy" id="1423730"/>
    <lineage>
        <taxon>Bacteria</taxon>
        <taxon>Bacillati</taxon>
        <taxon>Bacillota</taxon>
        <taxon>Bacilli</taxon>
        <taxon>Lactobacillales</taxon>
        <taxon>Lactobacillaceae</taxon>
        <taxon>Lacticaseibacillus</taxon>
    </lineage>
</organism>
<name>A0A0R2F069_9LACO</name>
<proteinExistence type="predicted"/>
<keyword evidence="4" id="KW-1185">Reference proteome</keyword>
<dbReference type="Pfam" id="PF02302">
    <property type="entry name" value="PTS_IIB"/>
    <property type="match status" value="1"/>
</dbReference>
<dbReference type="RefSeq" id="WP_056989584.1">
    <property type="nucleotide sequence ID" value="NZ_AYZJ01000037.1"/>
</dbReference>
<dbReference type="PATRIC" id="fig|1423730.4.peg.2052"/>
<evidence type="ECO:0000259" key="2">
    <source>
        <dbReference type="PROSITE" id="PS51099"/>
    </source>
</evidence>
<dbReference type="InterPro" id="IPR013011">
    <property type="entry name" value="PTS_EIIB_2"/>
</dbReference>
<sequence>MLKLVTVCGAGVGSSVMEKMFAEEILADHHIDGTVEAADISSVAPDLYDGVITTSDFASLLHTTTPIIRLDNLLDKDAMEKQIMALVKGAQA</sequence>
<feature type="domain" description="PTS EIIB type-2" evidence="2">
    <location>
        <begin position="2"/>
        <end position="91"/>
    </location>
</feature>
<accession>A0A0R2F069</accession>
<keyword evidence="1" id="KW-0808">Transferase</keyword>
<evidence type="ECO:0000256" key="1">
    <source>
        <dbReference type="ARBA" id="ARBA00022679"/>
    </source>
</evidence>
<dbReference type="GO" id="GO:0008982">
    <property type="term" value="F:protein-N(PI)-phosphohistidine-sugar phosphotransferase activity"/>
    <property type="evidence" value="ECO:0007669"/>
    <property type="project" value="InterPro"/>
</dbReference>
<dbReference type="GO" id="GO:0009401">
    <property type="term" value="P:phosphoenolpyruvate-dependent sugar phosphotransferase system"/>
    <property type="evidence" value="ECO:0007669"/>
    <property type="project" value="InterPro"/>
</dbReference>
<dbReference type="AlphaFoldDB" id="A0A0R2F069"/>
<dbReference type="Proteomes" id="UP000050865">
    <property type="component" value="Unassembled WGS sequence"/>
</dbReference>
<reference evidence="3 4" key="1">
    <citation type="journal article" date="2015" name="Genome Announc.">
        <title>Expanding the biotechnology potential of lactobacilli through comparative genomics of 213 strains and associated genera.</title>
        <authorList>
            <person name="Sun Z."/>
            <person name="Harris H.M."/>
            <person name="McCann A."/>
            <person name="Guo C."/>
            <person name="Argimon S."/>
            <person name="Zhang W."/>
            <person name="Yang X."/>
            <person name="Jeffery I.B."/>
            <person name="Cooney J.C."/>
            <person name="Kagawa T.F."/>
            <person name="Liu W."/>
            <person name="Song Y."/>
            <person name="Salvetti E."/>
            <person name="Wrobel A."/>
            <person name="Rasinkangas P."/>
            <person name="Parkhill J."/>
            <person name="Rea M.C."/>
            <person name="O'Sullivan O."/>
            <person name="Ritari J."/>
            <person name="Douillard F.P."/>
            <person name="Paul Ross R."/>
            <person name="Yang R."/>
            <person name="Briner A.E."/>
            <person name="Felis G.E."/>
            <person name="de Vos W.M."/>
            <person name="Barrangou R."/>
            <person name="Klaenhammer T.R."/>
            <person name="Caufield P.W."/>
            <person name="Cui Y."/>
            <person name="Zhang H."/>
            <person name="O'Toole P.W."/>
        </authorList>
    </citation>
    <scope>NUCLEOTIDE SEQUENCE [LARGE SCALE GENOMIC DNA]</scope>
    <source>
        <strain evidence="3 4">DSM 22697</strain>
    </source>
</reference>
<dbReference type="STRING" id="1423730.FC75_GL001973"/>
<protein>
    <recommendedName>
        <fullName evidence="2">PTS EIIB type-2 domain-containing protein</fullName>
    </recommendedName>
</protein>
<gene>
    <name evidence="3" type="ORF">FC75_GL001973</name>
</gene>
<evidence type="ECO:0000313" key="4">
    <source>
        <dbReference type="Proteomes" id="UP000050865"/>
    </source>
</evidence>
<dbReference type="InterPro" id="IPR036095">
    <property type="entry name" value="PTS_EIIB-like_sf"/>
</dbReference>
<comment type="caution">
    <text evidence="3">The sequence shown here is derived from an EMBL/GenBank/DDBJ whole genome shotgun (WGS) entry which is preliminary data.</text>
</comment>
<evidence type="ECO:0000313" key="3">
    <source>
        <dbReference type="EMBL" id="KRN22015.1"/>
    </source>
</evidence>
<dbReference type="PROSITE" id="PS51099">
    <property type="entry name" value="PTS_EIIB_TYPE_2"/>
    <property type="match status" value="1"/>
</dbReference>
<dbReference type="EMBL" id="AYZJ01000037">
    <property type="protein sequence ID" value="KRN22015.1"/>
    <property type="molecule type" value="Genomic_DNA"/>
</dbReference>
<dbReference type="Gene3D" id="3.40.50.2300">
    <property type="match status" value="1"/>
</dbReference>
<dbReference type="InterPro" id="IPR003501">
    <property type="entry name" value="PTS_EIIB_2/3"/>
</dbReference>
<dbReference type="CDD" id="cd05563">
    <property type="entry name" value="PTS_IIB_ascorbate"/>
    <property type="match status" value="1"/>
</dbReference>
<dbReference type="SUPFAM" id="SSF52794">
    <property type="entry name" value="PTS system IIB component-like"/>
    <property type="match status" value="1"/>
</dbReference>